<evidence type="ECO:0000313" key="3">
    <source>
        <dbReference type="Proteomes" id="UP000265719"/>
    </source>
</evidence>
<dbReference type="PANTHER" id="PTHR34547">
    <property type="entry name" value="YACP-LIKE NYN DOMAIN PROTEIN"/>
    <property type="match status" value="1"/>
</dbReference>
<evidence type="ECO:0000313" key="2">
    <source>
        <dbReference type="EMBL" id="UOE20139.1"/>
    </source>
</evidence>
<dbReference type="InterPro" id="IPR010298">
    <property type="entry name" value="YacP-like"/>
</dbReference>
<dbReference type="KEGG" id="thao:NI17_002520"/>
<evidence type="ECO:0000256" key="1">
    <source>
        <dbReference type="SAM" id="MobiDB-lite"/>
    </source>
</evidence>
<protein>
    <submittedName>
        <fullName evidence="2">NYN domain-containing protein</fullName>
    </submittedName>
</protein>
<reference evidence="2" key="1">
    <citation type="submission" date="2020-10" db="EMBL/GenBank/DDBJ databases">
        <title>De novo genome project of the cellulose decomposer Thermobifida halotolerans type strain.</title>
        <authorList>
            <person name="Nagy I."/>
            <person name="Horvath B."/>
            <person name="Kukolya J."/>
            <person name="Nagy I."/>
            <person name="Orsini M."/>
        </authorList>
    </citation>
    <scope>NUCLEOTIDE SEQUENCE</scope>
    <source>
        <strain evidence="2">DSM 44931</strain>
    </source>
</reference>
<name>A0A399G2J9_9ACTN</name>
<feature type="region of interest" description="Disordered" evidence="1">
    <location>
        <begin position="1"/>
        <end position="25"/>
    </location>
</feature>
<feature type="region of interest" description="Disordered" evidence="1">
    <location>
        <begin position="196"/>
        <end position="216"/>
    </location>
</feature>
<dbReference type="PANTHER" id="PTHR34547:SF1">
    <property type="entry name" value="YACP-LIKE NYN DOMAIN PROTEIN"/>
    <property type="match status" value="1"/>
</dbReference>
<organism evidence="2 3">
    <name type="scientific">Thermobifida halotolerans</name>
    <dbReference type="NCBI Taxonomy" id="483545"/>
    <lineage>
        <taxon>Bacteria</taxon>
        <taxon>Bacillati</taxon>
        <taxon>Actinomycetota</taxon>
        <taxon>Actinomycetes</taxon>
        <taxon>Streptosporangiales</taxon>
        <taxon>Nocardiopsidaceae</taxon>
        <taxon>Thermobifida</taxon>
    </lineage>
</organism>
<dbReference type="Pfam" id="PF05991">
    <property type="entry name" value="NYN_YacP"/>
    <property type="match status" value="1"/>
</dbReference>
<dbReference type="EMBL" id="CP063196">
    <property type="protein sequence ID" value="UOE20139.1"/>
    <property type="molecule type" value="Genomic_DNA"/>
</dbReference>
<proteinExistence type="predicted"/>
<accession>A0A399G2J9</accession>
<feature type="compositionally biased region" description="Basic and acidic residues" evidence="1">
    <location>
        <begin position="204"/>
        <end position="216"/>
    </location>
</feature>
<dbReference type="OrthoDB" id="5145920at2"/>
<dbReference type="Proteomes" id="UP000265719">
    <property type="component" value="Chromosome"/>
</dbReference>
<dbReference type="AlphaFoldDB" id="A0A399G2J9"/>
<keyword evidence="3" id="KW-1185">Reference proteome</keyword>
<gene>
    <name evidence="2" type="ORF">NI17_002520</name>
</gene>
<dbReference type="RefSeq" id="WP_068689759.1">
    <property type="nucleotide sequence ID" value="NZ_CP063196.1"/>
</dbReference>
<sequence length="450" mass="49510">MTDGSEHAGEEHTTESAETEALDRPLPEAVRTRIIEYGAEILAALPPAEIPPRLRRIAKFEPRRRARLAGPDIAAQLESDAAFRDRVADRMRQAWPTLAEELDRGEVPPAVDPVVLGTVAYVLRPPGWSAVVERVHTELDREARAKAADNTAETITELRDRLDEVKAEHRQELLRLRAELREHKAEISDLRRRLHHERQRARKAVRDAERSVAEARERSDDAAARLNSVEAENRRLRNRLAAAEAQVENARRAARAGRSAEEARLRVLLDVLQEAAQGLRRELALPASITLPADLVAAEARAGTAGMPGLGLPADDPGLVDQLLAIPHVHLLVDGYNVTKTGYGTRPLADQRAKLLSGLEGLASQTKAEITCVFDGAEIDAPVPLAASRRVRVLFSSPGETADELIIRLVRAEPEGRPLAVVTSDKEIIAAVRREKARTVASSLLLRRLE</sequence>